<organism evidence="1 2">
    <name type="scientific">Neophaeococcomyces mojaviensis</name>
    <dbReference type="NCBI Taxonomy" id="3383035"/>
    <lineage>
        <taxon>Eukaryota</taxon>
        <taxon>Fungi</taxon>
        <taxon>Dikarya</taxon>
        <taxon>Ascomycota</taxon>
        <taxon>Pezizomycotina</taxon>
        <taxon>Eurotiomycetes</taxon>
        <taxon>Chaetothyriomycetidae</taxon>
        <taxon>Chaetothyriales</taxon>
        <taxon>Chaetothyriales incertae sedis</taxon>
        <taxon>Neophaeococcomyces</taxon>
    </lineage>
</organism>
<evidence type="ECO:0000313" key="2">
    <source>
        <dbReference type="Proteomes" id="UP001172386"/>
    </source>
</evidence>
<protein>
    <submittedName>
        <fullName evidence="1">Uncharacterized protein</fullName>
    </submittedName>
</protein>
<name>A0ACC3A5S3_9EURO</name>
<comment type="caution">
    <text evidence="1">The sequence shown here is derived from an EMBL/GenBank/DDBJ whole genome shotgun (WGS) entry which is preliminary data.</text>
</comment>
<reference evidence="1" key="1">
    <citation type="submission" date="2022-10" db="EMBL/GenBank/DDBJ databases">
        <title>Culturing micro-colonial fungi from biological soil crusts in the Mojave desert and describing Neophaeococcomyces mojavensis, and introducing the new genera and species Taxawa tesnikishii.</title>
        <authorList>
            <person name="Kurbessoian T."/>
            <person name="Stajich J.E."/>
        </authorList>
    </citation>
    <scope>NUCLEOTIDE SEQUENCE</scope>
    <source>
        <strain evidence="1">JES_112</strain>
    </source>
</reference>
<evidence type="ECO:0000313" key="1">
    <source>
        <dbReference type="EMBL" id="KAJ9655456.1"/>
    </source>
</evidence>
<sequence length="1564" mass="173648">MASSHQSPVMVEQSSPTHTFASPDFALSILSPPTANQRVSSSATSAIMPEPETQEQESSAQDQTPSRSEDVHSSEEQQVLPSETLNDGDDSSNSESNSESSTSTETPGTISTPRSAAQDSGHPVPVSGTTQLSDGNSDEQRTEESASENTPITETRTADTSPPLDVLETRLPPVEVNIPVIDDVPEWVKYEEDTSAPSEEELKEIEADSRELDASSPAAIEKDVFTDIDDPDLRPCKKLRLSWVVKGVRGTREKPNRARIMTSPSVCVDGKYWNIKFFPRGNKSRNSLAAYLRCSPVPPEPSKNHYEGSFKVFEGDAEADLSKCEPILDLNLTLPETKDESSSSPGDDEGKDQQNSGDDTKSQRQDQDQDQDQDQHDESVSGDEDDRPVNATKAVVSDDFRVSAQLGLVIYNPAEPRTCYNSFASHQFYPHQDDWGWDTAVSHWEDIHRRKHGQRQALLRNDTLAIDAYIRIYDDPTKALFWHSSPGESQWDSKGLAGYFPFGTRMLYHSPATAGIAAWTLLAPFRKLIQKADAGVWRKDSAARPRPLIAQLQLVLFQMRHMKKEELYVHIDSVIHEITRYQESFDNVTAFWEAFRRSIELEMDENEEACEALNKMFGSRDLARKLPLLPVENITNFQEGVNQAFAKVGFKDSLPDFLPLTLQRQTFDSKKRKWRLQRDRVRMSEEIDMAQFCTDDDSKFTLYGLVIHEAERSSGKFHSILRPAGPGGKWLTFTDGNGNKVKSYTRKQVEEYEIPEDFGLKRSTEAPRMYYMGLYIRTSRLSTYLPEQLEPFQLPMWLKPYLEESYYHNPDLFEKADEAHKTDEDKSVRIELFWDKLVGGQEGKLDLYRLKSNEKARQKEYRQELTADRGCTMYEVKAKLASILGVEDKAFKIWAMNYYRLGAVSKAYMYVLPNDSIIATCLGSSQTLTLWLAMMPEKYELTEEVLSKNFMGIAGTHVEAPPQPEPEPEPEPEPAPEPVKVSESSAKEDAEVQSSSEPGLAGEVTNATQVDNVSTGSTTLETPTSTTTSATEPVSIPQPASQAGDIALSDESIAAPDAEQASVQESVQRTLENVSSVSNHATQDLNEAQPRNQPVPAQPETHSEEPSTSLEIVQDGEAVSIPSPVHAPELNLGDGPVSPTLDSILAPATAAINSEVQPENTDRVIAIDEQSISGDSTQADELVPPVVHGHLFEAASHEDSSLPLGIPITVGNEQIILIPPNQEDISPEDAALITQMIAADLEASERQVVTTQAQDEEGGSTADEEEIDSRPSTPRQVIADIYGFLHVFDPVNQKFTARGTFSVPRDTAISAMVKKQLGYDEDRAFQLWKRDGTFRTTGVSLESTFMDVSLTDCCEVIVGDHIGELKIEALKAEAKFVDPGHLMRHMMMVQRKHPILSATTDGPVELAEFGGDYYKGPLVNGQRHGKMCSLITQSGDTYEGPLVSGQKSGGKGKMIYQNGDVYDGEWLDDQKHGQGEFIEKRTGNRYVGGYENDKRWGKGVTYWEVADQQAALCQVCYFEEVDALFYKCGHVVACFSCAKQCASDSAGCPVCRKPIEAVVKMYRS</sequence>
<dbReference type="EMBL" id="JAPDRQ010000095">
    <property type="protein sequence ID" value="KAJ9655456.1"/>
    <property type="molecule type" value="Genomic_DNA"/>
</dbReference>
<keyword evidence="2" id="KW-1185">Reference proteome</keyword>
<proteinExistence type="predicted"/>
<gene>
    <name evidence="1" type="ORF">H2198_005642</name>
</gene>
<dbReference type="Proteomes" id="UP001172386">
    <property type="component" value="Unassembled WGS sequence"/>
</dbReference>
<accession>A0ACC3A5S3</accession>